<gene>
    <name evidence="1" type="ORF">P168DRAFT_318204</name>
</gene>
<name>A0A2I1D5M4_ASPC2</name>
<sequence>MGKGLSTADIGELEDLNDRLHRVINLMEKRISQISLDKLRAEERAHQHEKQLLECHKEAADTATKHERQIAALSEQIRAMDYYDSPINDDEASSIMKRLQSAVDVWVKANFNKFERLDALAKDWCNDERFPRAVYEPGDIYKNQGLVRAIVANNLNDSLFSQTVLGTNLETDTLVKKVMERLEGNQGELARRSSDT</sequence>
<organism evidence="1 2">
    <name type="scientific">Aspergillus campestris (strain IBT 28561)</name>
    <dbReference type="NCBI Taxonomy" id="1392248"/>
    <lineage>
        <taxon>Eukaryota</taxon>
        <taxon>Fungi</taxon>
        <taxon>Dikarya</taxon>
        <taxon>Ascomycota</taxon>
        <taxon>Pezizomycotina</taxon>
        <taxon>Eurotiomycetes</taxon>
        <taxon>Eurotiomycetidae</taxon>
        <taxon>Eurotiales</taxon>
        <taxon>Aspergillaceae</taxon>
        <taxon>Aspergillus</taxon>
        <taxon>Aspergillus subgen. Circumdati</taxon>
    </lineage>
</organism>
<dbReference type="VEuPathDB" id="FungiDB:P168DRAFT_318204"/>
<comment type="caution">
    <text evidence="1">The sequence shown here is derived from an EMBL/GenBank/DDBJ whole genome shotgun (WGS) entry which is preliminary data.</text>
</comment>
<keyword evidence="2" id="KW-1185">Reference proteome</keyword>
<accession>A0A2I1D5M4</accession>
<evidence type="ECO:0000313" key="1">
    <source>
        <dbReference type="EMBL" id="PKY05177.1"/>
    </source>
</evidence>
<dbReference type="Proteomes" id="UP000234254">
    <property type="component" value="Unassembled WGS sequence"/>
</dbReference>
<proteinExistence type="predicted"/>
<dbReference type="AlphaFoldDB" id="A0A2I1D5M4"/>
<protein>
    <submittedName>
        <fullName evidence="1">Uncharacterized protein</fullName>
    </submittedName>
</protein>
<evidence type="ECO:0000313" key="2">
    <source>
        <dbReference type="Proteomes" id="UP000234254"/>
    </source>
</evidence>
<dbReference type="GeneID" id="36547707"/>
<dbReference type="EMBL" id="MSFM01000005">
    <property type="protein sequence ID" value="PKY05177.1"/>
    <property type="molecule type" value="Genomic_DNA"/>
</dbReference>
<dbReference type="RefSeq" id="XP_024693771.1">
    <property type="nucleotide sequence ID" value="XM_024840183.1"/>
</dbReference>
<reference evidence="1" key="1">
    <citation type="submission" date="2016-12" db="EMBL/GenBank/DDBJ databases">
        <title>The genomes of Aspergillus section Nigri reveals drivers in fungal speciation.</title>
        <authorList>
            <consortium name="DOE Joint Genome Institute"/>
            <person name="Vesth T.C."/>
            <person name="Nybo J."/>
            <person name="Theobald S."/>
            <person name="Brandl J."/>
            <person name="Frisvad J.C."/>
            <person name="Nielsen K.F."/>
            <person name="Lyhne E.K."/>
            <person name="Kogle M.E."/>
            <person name="Kuo A."/>
            <person name="Riley R."/>
            <person name="Clum A."/>
            <person name="Nolan M."/>
            <person name="Lipzen A."/>
            <person name="Salamov A."/>
            <person name="Henrissat B."/>
            <person name="Wiebenga A."/>
            <person name="De vries R.P."/>
            <person name="Grigoriev I.V."/>
            <person name="Mortensen U.H."/>
            <person name="Andersen M.R."/>
            <person name="Baker S.E."/>
        </authorList>
    </citation>
    <scope>NUCLEOTIDE SEQUENCE</scope>
    <source>
        <strain evidence="1">IBT 28561</strain>
    </source>
</reference>